<reference evidence="2 3" key="1">
    <citation type="submission" date="2023-10" db="EMBL/GenBank/DDBJ databases">
        <title>Characteristics and mechanism of a salt-tolerant marine origin heterotrophic nitrifying- aerobic denitrifying bacteria Marinobacter xestospongiae HN1.</title>
        <authorList>
            <person name="Qi R."/>
        </authorList>
    </citation>
    <scope>NUCLEOTIDE SEQUENCE [LARGE SCALE GENOMIC DNA]</scope>
    <source>
        <strain evidence="2 3">HN1</strain>
    </source>
</reference>
<evidence type="ECO:0000256" key="1">
    <source>
        <dbReference type="SAM" id="SignalP"/>
    </source>
</evidence>
<keyword evidence="3" id="KW-1185">Reference proteome</keyword>
<dbReference type="RefSeq" id="WP_316974203.1">
    <property type="nucleotide sequence ID" value="NZ_JAWIIJ010000008.1"/>
</dbReference>
<evidence type="ECO:0000313" key="3">
    <source>
        <dbReference type="Proteomes" id="UP001269819"/>
    </source>
</evidence>
<dbReference type="InterPro" id="IPR021409">
    <property type="entry name" value="DUF3047"/>
</dbReference>
<proteinExistence type="predicted"/>
<accession>A0ABU3VZJ9</accession>
<feature type="chain" id="PRO_5045332142" evidence="1">
    <location>
        <begin position="25"/>
        <end position="239"/>
    </location>
</feature>
<gene>
    <name evidence="2" type="ORF">RYS15_13530</name>
</gene>
<feature type="signal peptide" evidence="1">
    <location>
        <begin position="1"/>
        <end position="24"/>
    </location>
</feature>
<organism evidence="2 3">
    <name type="scientific">Marinobacter xestospongiae</name>
    <dbReference type="NCBI Taxonomy" id="994319"/>
    <lineage>
        <taxon>Bacteria</taxon>
        <taxon>Pseudomonadati</taxon>
        <taxon>Pseudomonadota</taxon>
        <taxon>Gammaproteobacteria</taxon>
        <taxon>Pseudomonadales</taxon>
        <taxon>Marinobacteraceae</taxon>
        <taxon>Marinobacter</taxon>
    </lineage>
</organism>
<evidence type="ECO:0000313" key="2">
    <source>
        <dbReference type="EMBL" id="MDV2079707.1"/>
    </source>
</evidence>
<dbReference type="Pfam" id="PF11249">
    <property type="entry name" value="DUF3047"/>
    <property type="match status" value="1"/>
</dbReference>
<sequence>MNRNKVLAALAMIVSLAFGLPATAAPAAFSRLDTLAPEWRPLTFPNIEHHSEYRLVRDSQGTQVVEARTDGGASGLIARLDLDPGERLILRWRWKVSNVYQAGDARRKDGDDYPARLYVAFRFEEEHAGFFERLKRGTVKALFGEELPGNALNYIWANRLPQGRMVANPYTDQTMMVAVTSGPERAGQWVMVERDLVADYRQAFGEAPPRIVGIGIMSDADNTGDAATAWYGDIELITP</sequence>
<protein>
    <submittedName>
        <fullName evidence="2">DUF3047 domain-containing protein</fullName>
    </submittedName>
</protein>
<name>A0ABU3VZJ9_9GAMM</name>
<comment type="caution">
    <text evidence="2">The sequence shown here is derived from an EMBL/GenBank/DDBJ whole genome shotgun (WGS) entry which is preliminary data.</text>
</comment>
<keyword evidence="1" id="KW-0732">Signal</keyword>
<dbReference type="Proteomes" id="UP001269819">
    <property type="component" value="Unassembled WGS sequence"/>
</dbReference>
<dbReference type="EMBL" id="JAWIIJ010000008">
    <property type="protein sequence ID" value="MDV2079707.1"/>
    <property type="molecule type" value="Genomic_DNA"/>
</dbReference>